<sequence length="138" mass="15427">MLLTQDAVRVSVPAMSAYEHLVHFEEYPRFMSGVLACTPADDTSAHLTLDVGGCRVDLDAVLAEARPGAFVRWESAAMIESFWLEETPDGCTDVAATVEFDDPRVHLYSEVPEHVLRNRLRMDLKGFKRLCEESAAVR</sequence>
<organism evidence="1 2">
    <name type="scientific">Dactylosporangium matsuzakiense</name>
    <dbReference type="NCBI Taxonomy" id="53360"/>
    <lineage>
        <taxon>Bacteria</taxon>
        <taxon>Bacillati</taxon>
        <taxon>Actinomycetota</taxon>
        <taxon>Actinomycetes</taxon>
        <taxon>Micromonosporales</taxon>
        <taxon>Micromonosporaceae</taxon>
        <taxon>Dactylosporangium</taxon>
    </lineage>
</organism>
<keyword evidence="2" id="KW-1185">Reference proteome</keyword>
<dbReference type="InterPro" id="IPR023393">
    <property type="entry name" value="START-like_dom_sf"/>
</dbReference>
<dbReference type="Proteomes" id="UP001143480">
    <property type="component" value="Unassembled WGS sequence"/>
</dbReference>
<dbReference type="Pfam" id="PF10604">
    <property type="entry name" value="Polyketide_cyc2"/>
    <property type="match status" value="1"/>
</dbReference>
<evidence type="ECO:0000313" key="1">
    <source>
        <dbReference type="EMBL" id="GLL05674.1"/>
    </source>
</evidence>
<gene>
    <name evidence="1" type="ORF">GCM10017581_074210</name>
</gene>
<reference evidence="1" key="1">
    <citation type="journal article" date="2014" name="Int. J. Syst. Evol. Microbiol.">
        <title>Complete genome sequence of Corynebacterium casei LMG S-19264T (=DSM 44701T), isolated from a smear-ripened cheese.</title>
        <authorList>
            <consortium name="US DOE Joint Genome Institute (JGI-PGF)"/>
            <person name="Walter F."/>
            <person name="Albersmeier A."/>
            <person name="Kalinowski J."/>
            <person name="Ruckert C."/>
        </authorList>
    </citation>
    <scope>NUCLEOTIDE SEQUENCE</scope>
    <source>
        <strain evidence="1">VKM Ac-1321</strain>
    </source>
</reference>
<dbReference type="AlphaFoldDB" id="A0A9W6KS65"/>
<dbReference type="EMBL" id="BSFP01000061">
    <property type="protein sequence ID" value="GLL05674.1"/>
    <property type="molecule type" value="Genomic_DNA"/>
</dbReference>
<dbReference type="SUPFAM" id="SSF55961">
    <property type="entry name" value="Bet v1-like"/>
    <property type="match status" value="1"/>
</dbReference>
<comment type="caution">
    <text evidence="1">The sequence shown here is derived from an EMBL/GenBank/DDBJ whole genome shotgun (WGS) entry which is preliminary data.</text>
</comment>
<name>A0A9W6KS65_9ACTN</name>
<protein>
    <submittedName>
        <fullName evidence="1">Uncharacterized protein</fullName>
    </submittedName>
</protein>
<dbReference type="RefSeq" id="WP_223092980.1">
    <property type="nucleotide sequence ID" value="NZ_BAAAXA010000001.1"/>
</dbReference>
<reference evidence="1" key="2">
    <citation type="submission" date="2023-01" db="EMBL/GenBank/DDBJ databases">
        <authorList>
            <person name="Sun Q."/>
            <person name="Evtushenko L."/>
        </authorList>
    </citation>
    <scope>NUCLEOTIDE SEQUENCE</scope>
    <source>
        <strain evidence="1">VKM Ac-1321</strain>
    </source>
</reference>
<accession>A0A9W6KS65</accession>
<dbReference type="InterPro" id="IPR019587">
    <property type="entry name" value="Polyketide_cyclase/dehydratase"/>
</dbReference>
<evidence type="ECO:0000313" key="2">
    <source>
        <dbReference type="Proteomes" id="UP001143480"/>
    </source>
</evidence>
<proteinExistence type="predicted"/>
<dbReference type="Gene3D" id="3.30.530.20">
    <property type="match status" value="1"/>
</dbReference>